<name>A0ABW9VFL0_9BURK</name>
<evidence type="ECO:0000313" key="8">
    <source>
        <dbReference type="EMBL" id="MYM38399.1"/>
    </source>
</evidence>
<dbReference type="InterPro" id="IPR027417">
    <property type="entry name" value="P-loop_NTPase"/>
</dbReference>
<organism evidence="8 9">
    <name type="scientific">Duganella qianjiadongensis</name>
    <dbReference type="NCBI Taxonomy" id="2692176"/>
    <lineage>
        <taxon>Bacteria</taxon>
        <taxon>Pseudomonadati</taxon>
        <taxon>Pseudomonadota</taxon>
        <taxon>Betaproteobacteria</taxon>
        <taxon>Burkholderiales</taxon>
        <taxon>Oxalobacteraceae</taxon>
        <taxon>Telluria group</taxon>
        <taxon>Duganella</taxon>
    </lineage>
</organism>
<evidence type="ECO:0000256" key="5">
    <source>
        <dbReference type="ARBA" id="ARBA00022777"/>
    </source>
</evidence>
<dbReference type="InterPro" id="IPR010624">
    <property type="entry name" value="KaiC_dom"/>
</dbReference>
<keyword evidence="4" id="KW-0677">Repeat</keyword>
<evidence type="ECO:0000313" key="9">
    <source>
        <dbReference type="Proteomes" id="UP000478090"/>
    </source>
</evidence>
<accession>A0ABW9VFL0</accession>
<keyword evidence="6" id="KW-0378">Hydrolase</keyword>
<evidence type="ECO:0000256" key="4">
    <source>
        <dbReference type="ARBA" id="ARBA00022737"/>
    </source>
</evidence>
<evidence type="ECO:0000259" key="7">
    <source>
        <dbReference type="PROSITE" id="PS51146"/>
    </source>
</evidence>
<evidence type="ECO:0000256" key="3">
    <source>
        <dbReference type="ARBA" id="ARBA00022679"/>
    </source>
</evidence>
<evidence type="ECO:0000256" key="6">
    <source>
        <dbReference type="ARBA" id="ARBA00022801"/>
    </source>
</evidence>
<evidence type="ECO:0000256" key="1">
    <source>
        <dbReference type="ARBA" id="ARBA00012513"/>
    </source>
</evidence>
<feature type="domain" description="KaiC" evidence="7">
    <location>
        <begin position="8"/>
        <end position="243"/>
    </location>
</feature>
<gene>
    <name evidence="8" type="ORF">GTP27_03555</name>
</gene>
<proteinExistence type="predicted"/>
<dbReference type="PIRSF" id="PIRSF039117">
    <property type="entry name" value="KaiC"/>
    <property type="match status" value="1"/>
</dbReference>
<dbReference type="InterPro" id="IPR030665">
    <property type="entry name" value="KaiC"/>
</dbReference>
<dbReference type="Proteomes" id="UP000478090">
    <property type="component" value="Unassembled WGS sequence"/>
</dbReference>
<dbReference type="Pfam" id="PF06745">
    <property type="entry name" value="ATPase"/>
    <property type="match status" value="2"/>
</dbReference>
<dbReference type="InterPro" id="IPR003593">
    <property type="entry name" value="AAA+_ATPase"/>
</dbReference>
<feature type="domain" description="KaiC" evidence="7">
    <location>
        <begin position="248"/>
        <end position="477"/>
    </location>
</feature>
<dbReference type="SUPFAM" id="SSF52540">
    <property type="entry name" value="P-loop containing nucleoside triphosphate hydrolases"/>
    <property type="match status" value="2"/>
</dbReference>
<sequence>MRNSFRIKRLVTAIPGLDTVLGGGFPEYSFNLLAGSPGSGKTTLAHQIMFALASPQRSAIYFTALGEPPLKTLRYQQQFSFFDPHQVNRSIKFINLAPELLSGDHVQLLNYISEQVQRFGPALVFIDSFRSILRASSDLQHNSRRLQQFIQQLGVQMTSWQATTFLIGEYEAPQVESSTIFTIADGILWLSQLNHRDTLIRKIQIIKMRGQAQSLGKHHFRISDDGITIYPRAVLDHTLPALPIGEAGRLSSGIAALDTMLGGGIPRGYAVLVVGPSGAGKSICASQFLHAGIEAGEPGVIASFEKGPEQLLNRRLHQMVASGQVGLIDTFRLDLSLDEILHNLLSRIQQMQARRVVIDSLSGCELALAGQLRADFRENLSRLISILTSRGLTVLMTAELEDRYGSLSFNVDGNAIMADIIIMQRYIELNGALQRVIAVIKVRGSDHSKALHFYQVEQEQLVIGAALSDYRGILTGQPAAATGQNS</sequence>
<reference evidence="8 9" key="1">
    <citation type="submission" date="2019-12" db="EMBL/GenBank/DDBJ databases">
        <title>Novel species isolated from a subtropical stream in China.</title>
        <authorList>
            <person name="Lu H."/>
        </authorList>
    </citation>
    <scope>NUCLEOTIDE SEQUENCE [LARGE SCALE GENOMIC DNA]</scope>
    <source>
        <strain evidence="8 9">CY13W</strain>
    </source>
</reference>
<evidence type="ECO:0000256" key="2">
    <source>
        <dbReference type="ARBA" id="ARBA00022553"/>
    </source>
</evidence>
<dbReference type="SMART" id="SM00382">
    <property type="entry name" value="AAA"/>
    <property type="match status" value="2"/>
</dbReference>
<keyword evidence="3" id="KW-0808">Transferase</keyword>
<dbReference type="PROSITE" id="PS51146">
    <property type="entry name" value="KAIC"/>
    <property type="match status" value="2"/>
</dbReference>
<dbReference type="EMBL" id="WWCM01000002">
    <property type="protein sequence ID" value="MYM38399.1"/>
    <property type="molecule type" value="Genomic_DNA"/>
</dbReference>
<dbReference type="InterPro" id="IPR014774">
    <property type="entry name" value="KaiC-like_dom"/>
</dbReference>
<keyword evidence="2" id="KW-0597">Phosphoprotein</keyword>
<dbReference type="PANTHER" id="PTHR42926">
    <property type="match status" value="1"/>
</dbReference>
<comment type="caution">
    <text evidence="8">The sequence shown here is derived from an EMBL/GenBank/DDBJ whole genome shotgun (WGS) entry which is preliminary data.</text>
</comment>
<dbReference type="EC" id="2.7.11.1" evidence="1"/>
<dbReference type="InterPro" id="IPR051347">
    <property type="entry name" value="Circadian_clock_KaiC-rel"/>
</dbReference>
<dbReference type="RefSeq" id="WP_161037815.1">
    <property type="nucleotide sequence ID" value="NZ_WWCM01000002.1"/>
</dbReference>
<dbReference type="Gene3D" id="3.40.50.300">
    <property type="entry name" value="P-loop containing nucleotide triphosphate hydrolases"/>
    <property type="match status" value="2"/>
</dbReference>
<keyword evidence="9" id="KW-1185">Reference proteome</keyword>
<protein>
    <recommendedName>
        <fullName evidence="1">non-specific serine/threonine protein kinase</fullName>
        <ecNumber evidence="1">2.7.11.1</ecNumber>
    </recommendedName>
</protein>
<keyword evidence="5" id="KW-0418">Kinase</keyword>
<dbReference type="PANTHER" id="PTHR42926:SF1">
    <property type="entry name" value="CIRCADIAN CLOCK OSCILLATOR PROTEIN KAIC 1"/>
    <property type="match status" value="1"/>
</dbReference>